<feature type="transmembrane region" description="Helical" evidence="7">
    <location>
        <begin position="331"/>
        <end position="350"/>
    </location>
</feature>
<feature type="transmembrane region" description="Helical" evidence="7">
    <location>
        <begin position="12"/>
        <end position="34"/>
    </location>
</feature>
<dbReference type="InterPro" id="IPR036259">
    <property type="entry name" value="MFS_trans_sf"/>
</dbReference>
<feature type="transmembrane region" description="Helical" evidence="7">
    <location>
        <begin position="266"/>
        <end position="291"/>
    </location>
</feature>
<evidence type="ECO:0000256" key="4">
    <source>
        <dbReference type="ARBA" id="ARBA00022692"/>
    </source>
</evidence>
<dbReference type="OrthoDB" id="7375466at2"/>
<dbReference type="Gene3D" id="1.20.1250.20">
    <property type="entry name" value="MFS general substrate transporter like domains"/>
    <property type="match status" value="1"/>
</dbReference>
<feature type="transmembrane region" description="Helical" evidence="7">
    <location>
        <begin position="356"/>
        <end position="379"/>
    </location>
</feature>
<feature type="domain" description="Major facilitator superfamily (MFS) profile" evidence="8">
    <location>
        <begin position="10"/>
        <end position="451"/>
    </location>
</feature>
<evidence type="ECO:0000256" key="7">
    <source>
        <dbReference type="SAM" id="Phobius"/>
    </source>
</evidence>
<keyword evidence="10" id="KW-1185">Reference proteome</keyword>
<evidence type="ECO:0000313" key="10">
    <source>
        <dbReference type="Proteomes" id="UP000004691"/>
    </source>
</evidence>
<proteinExistence type="predicted"/>
<dbReference type="PRINTS" id="PR01036">
    <property type="entry name" value="TCRTETB"/>
</dbReference>
<protein>
    <submittedName>
        <fullName evidence="9">Arabinose efflux permease family protein</fullName>
    </submittedName>
</protein>
<feature type="transmembrane region" description="Helical" evidence="7">
    <location>
        <begin position="197"/>
        <end position="220"/>
    </location>
</feature>
<dbReference type="SUPFAM" id="SSF103473">
    <property type="entry name" value="MFS general substrate transporter"/>
    <property type="match status" value="1"/>
</dbReference>
<dbReference type="InterPro" id="IPR020846">
    <property type="entry name" value="MFS_dom"/>
</dbReference>
<sequence>MGSYPQRWRTLALLGIAQFMLILDVTVVAISLPLMGADLGLDRQTVTWVVSAYTLTFGGLMLLGGRIADLIGPRTTVLAGLAVFTIASLVTGAAQDGVMVLTGRVGQGLGAAMLSPAALSVVVRLFEGDERNKALGIWSALGGGGAAVGVLVGGLLAAGPGWPWVFYVNVPIGVIVFAGLIRLLPSLPPVQTGQRRSVDVFGALLVTAATGSVIYAMIGAGEVGWVAPRTLLTFAAGLLLYLLFGWRQRVATAPLMDLRLLSRRPVVAGTFVIAIGTALMVAVFFLGSFYLQNHSGLGPLVTGLLFLPVAIATMIGAQLGGRIIGTSGGRGLAIVGLVVAAAGLVIPAFWPSTVGVVVGISVGSAGIGTLFVVASATALGQVQPHEAGIASGIVSTFHEFGASVGAAVVSSIAAASLATQADSGYVTAFTVTAIAAIIGAVVAGSLIPGRKPTAAEAIPDRTGA</sequence>
<feature type="transmembrane region" description="Helical" evidence="7">
    <location>
        <begin position="164"/>
        <end position="185"/>
    </location>
</feature>
<keyword evidence="4 7" id="KW-0812">Transmembrane</keyword>
<dbReference type="PANTHER" id="PTHR42718">
    <property type="entry name" value="MAJOR FACILITATOR SUPERFAMILY MULTIDRUG TRANSPORTER MFSC"/>
    <property type="match status" value="1"/>
</dbReference>
<evidence type="ECO:0000259" key="8">
    <source>
        <dbReference type="PROSITE" id="PS50850"/>
    </source>
</evidence>
<dbReference type="Gene3D" id="1.20.1720.10">
    <property type="entry name" value="Multidrug resistance protein D"/>
    <property type="match status" value="1"/>
</dbReference>
<dbReference type="eggNOG" id="COG0477">
    <property type="taxonomic scope" value="Bacteria"/>
</dbReference>
<dbReference type="PROSITE" id="PS50850">
    <property type="entry name" value="MFS"/>
    <property type="match status" value="1"/>
</dbReference>
<feature type="transmembrane region" description="Helical" evidence="7">
    <location>
        <begin position="46"/>
        <end position="64"/>
    </location>
</feature>
<organism evidence="9 10">
    <name type="scientific">Saccharomonospora xinjiangensis XJ-54</name>
    <dbReference type="NCBI Taxonomy" id="882086"/>
    <lineage>
        <taxon>Bacteria</taxon>
        <taxon>Bacillati</taxon>
        <taxon>Actinomycetota</taxon>
        <taxon>Actinomycetes</taxon>
        <taxon>Pseudonocardiales</taxon>
        <taxon>Pseudonocardiaceae</taxon>
        <taxon>Saccharomonospora</taxon>
    </lineage>
</organism>
<feature type="transmembrane region" description="Helical" evidence="7">
    <location>
        <begin position="226"/>
        <end position="246"/>
    </location>
</feature>
<dbReference type="PANTHER" id="PTHR42718:SF46">
    <property type="entry name" value="BLR6921 PROTEIN"/>
    <property type="match status" value="1"/>
</dbReference>
<accession>I0V6L7</accession>
<feature type="transmembrane region" description="Helical" evidence="7">
    <location>
        <begin position="297"/>
        <end position="319"/>
    </location>
</feature>
<evidence type="ECO:0000256" key="2">
    <source>
        <dbReference type="ARBA" id="ARBA00022448"/>
    </source>
</evidence>
<evidence type="ECO:0000256" key="5">
    <source>
        <dbReference type="ARBA" id="ARBA00022989"/>
    </source>
</evidence>
<evidence type="ECO:0000256" key="1">
    <source>
        <dbReference type="ARBA" id="ARBA00004651"/>
    </source>
</evidence>
<keyword evidence="3" id="KW-1003">Cell membrane</keyword>
<keyword evidence="5 7" id="KW-1133">Transmembrane helix</keyword>
<dbReference type="RefSeq" id="WP_006239959.1">
    <property type="nucleotide sequence ID" value="NZ_JH636049.1"/>
</dbReference>
<dbReference type="GO" id="GO:0005886">
    <property type="term" value="C:plasma membrane"/>
    <property type="evidence" value="ECO:0007669"/>
    <property type="project" value="UniProtKB-SubCell"/>
</dbReference>
<feature type="transmembrane region" description="Helical" evidence="7">
    <location>
        <begin position="106"/>
        <end position="126"/>
    </location>
</feature>
<name>I0V6L7_9PSEU</name>
<evidence type="ECO:0000256" key="6">
    <source>
        <dbReference type="ARBA" id="ARBA00023136"/>
    </source>
</evidence>
<evidence type="ECO:0000313" key="9">
    <source>
        <dbReference type="EMBL" id="EID55770.1"/>
    </source>
</evidence>
<dbReference type="AlphaFoldDB" id="I0V6L7"/>
<reference evidence="9 10" key="1">
    <citation type="submission" date="2012-01" db="EMBL/GenBank/DDBJ databases">
        <title>Improved High-Quality Draft sequence of Saccharomonospora xinjiangensis XJ-54.</title>
        <authorList>
            <consortium name="US DOE Joint Genome Institute"/>
            <person name="Lucas S."/>
            <person name="Han J."/>
            <person name="Lapidus A."/>
            <person name="Cheng J.-F."/>
            <person name="Goodwin L."/>
            <person name="Pitluck S."/>
            <person name="Peters L."/>
            <person name="Mikhailova N."/>
            <person name="Teshima H."/>
            <person name="Detter J.C."/>
            <person name="Han C."/>
            <person name="Tapia R."/>
            <person name="Land M."/>
            <person name="Hauser L."/>
            <person name="Kyrpides N."/>
            <person name="Ivanova N."/>
            <person name="Pagani I."/>
            <person name="Brambilla E.-M."/>
            <person name="Klenk H.-P."/>
            <person name="Woyke T."/>
        </authorList>
    </citation>
    <scope>NUCLEOTIDE SEQUENCE [LARGE SCALE GENOMIC DNA]</scope>
    <source>
        <strain evidence="9 10">XJ-54</strain>
    </source>
</reference>
<dbReference type="HOGENOM" id="CLU_000960_28_2_11"/>
<dbReference type="Pfam" id="PF07690">
    <property type="entry name" value="MFS_1"/>
    <property type="match status" value="1"/>
</dbReference>
<dbReference type="CDD" id="cd17321">
    <property type="entry name" value="MFS_MMR_MDR_like"/>
    <property type="match status" value="1"/>
</dbReference>
<gene>
    <name evidence="9" type="ORF">SacxiDRAFT_3572</name>
</gene>
<keyword evidence="6 7" id="KW-0472">Membrane</keyword>
<dbReference type="EMBL" id="JH636049">
    <property type="protein sequence ID" value="EID55770.1"/>
    <property type="molecule type" value="Genomic_DNA"/>
</dbReference>
<evidence type="ECO:0000256" key="3">
    <source>
        <dbReference type="ARBA" id="ARBA00022475"/>
    </source>
</evidence>
<dbReference type="InterPro" id="IPR011701">
    <property type="entry name" value="MFS"/>
</dbReference>
<dbReference type="Proteomes" id="UP000004691">
    <property type="component" value="Unassembled WGS sequence"/>
</dbReference>
<dbReference type="STRING" id="882086.SacxiDRAFT_3572"/>
<dbReference type="GO" id="GO:0022857">
    <property type="term" value="F:transmembrane transporter activity"/>
    <property type="evidence" value="ECO:0007669"/>
    <property type="project" value="InterPro"/>
</dbReference>
<keyword evidence="2" id="KW-0813">Transport</keyword>
<comment type="subcellular location">
    <subcellularLocation>
        <location evidence="1">Cell membrane</location>
        <topology evidence="1">Multi-pass membrane protein</topology>
    </subcellularLocation>
</comment>
<feature type="transmembrane region" description="Helical" evidence="7">
    <location>
        <begin position="76"/>
        <end position="94"/>
    </location>
</feature>
<feature type="transmembrane region" description="Helical" evidence="7">
    <location>
        <begin position="138"/>
        <end position="158"/>
    </location>
</feature>
<feature type="transmembrane region" description="Helical" evidence="7">
    <location>
        <begin position="425"/>
        <end position="447"/>
    </location>
</feature>